<dbReference type="STRING" id="34062.AXE82_09460"/>
<dbReference type="Proteomes" id="UP000229340">
    <property type="component" value="Chromosome"/>
</dbReference>
<protein>
    <recommendedName>
        <fullName evidence="3">SMI1/KNR4 family protein</fullName>
    </recommendedName>
</protein>
<sequence length="229" mass="25715">MVMLNPIRAIKLLYQLENHPEPLGVSQAMIEQNEQVLGFQLPAGLYHYLLALGNIASLNSGFNHLGLLPLQRLGDHLVIGKTCDNDGVWGIHIDALSPKKQHNPMVQMSRNFDAIEQSEIHWFDELPLAEFLLAQAIVNGVNGGLKHHAQIYDFDGQSIPADLSEKLQHIASEIIELRQPHERYFQAEDFGVVMLLGMDESIPNAFMIASQDEHKFNDYIQQLAIGFAD</sequence>
<proteinExistence type="predicted"/>
<evidence type="ECO:0000313" key="2">
    <source>
        <dbReference type="Proteomes" id="UP000229340"/>
    </source>
</evidence>
<accession>A0A2D2LTA2</accession>
<organism evidence="1 2">
    <name type="scientific">Faucicola osloensis</name>
    <name type="common">Moraxella osloensis</name>
    <dbReference type="NCBI Taxonomy" id="34062"/>
    <lineage>
        <taxon>Bacteria</taxon>
        <taxon>Pseudomonadati</taxon>
        <taxon>Pseudomonadota</taxon>
        <taxon>Gammaproteobacteria</taxon>
        <taxon>Moraxellales</taxon>
        <taxon>Moraxellaceae</taxon>
        <taxon>Faucicola</taxon>
    </lineage>
</organism>
<name>A0A2D2LTA2_FAUOS</name>
<gene>
    <name evidence="1" type="ORF">NP7_02595</name>
</gene>
<dbReference type="EMBL" id="CP024443">
    <property type="protein sequence ID" value="ATR78251.1"/>
    <property type="molecule type" value="Genomic_DNA"/>
</dbReference>
<dbReference type="AlphaFoldDB" id="A0A2D2LTA2"/>
<evidence type="ECO:0008006" key="3">
    <source>
        <dbReference type="Google" id="ProtNLM"/>
    </source>
</evidence>
<reference evidence="2" key="1">
    <citation type="submission" date="2017-11" db="EMBL/GenBank/DDBJ databases">
        <title>Complete genome sequence of Moraxella osloensis NP7 isolated from human skin.</title>
        <authorList>
            <person name="Lee K."/>
            <person name="Lim J.Y."/>
            <person name="Hwang I."/>
        </authorList>
    </citation>
    <scope>NUCLEOTIDE SEQUENCE [LARGE SCALE GENOMIC DNA]</scope>
    <source>
        <strain evidence="2">NP7</strain>
    </source>
</reference>
<evidence type="ECO:0000313" key="1">
    <source>
        <dbReference type="EMBL" id="ATR78251.1"/>
    </source>
</evidence>